<evidence type="ECO:0000256" key="3">
    <source>
        <dbReference type="ARBA" id="ARBA00007733"/>
    </source>
</evidence>
<evidence type="ECO:0000256" key="15">
    <source>
        <dbReference type="ARBA" id="ARBA00023136"/>
    </source>
</evidence>
<evidence type="ECO:0000256" key="14">
    <source>
        <dbReference type="ARBA" id="ARBA00023134"/>
    </source>
</evidence>
<name>A0A1X6MWJ6_9APHY</name>
<evidence type="ECO:0000313" key="22">
    <source>
        <dbReference type="Proteomes" id="UP000194127"/>
    </source>
</evidence>
<evidence type="ECO:0000256" key="10">
    <source>
        <dbReference type="ARBA" id="ARBA00022741"/>
    </source>
</evidence>
<dbReference type="FunFam" id="2.40.30.10:FF:000026">
    <property type="entry name" value="Eukaryotic translation initiation factor 5B"/>
    <property type="match status" value="1"/>
</dbReference>
<dbReference type="GO" id="GO:0046872">
    <property type="term" value="F:metal ion binding"/>
    <property type="evidence" value="ECO:0007669"/>
    <property type="project" value="UniProtKB-KW"/>
</dbReference>
<dbReference type="InterPro" id="IPR036925">
    <property type="entry name" value="TIF_IF2_dom3_sf"/>
</dbReference>
<sequence length="1815" mass="195705">MAPKNKGKKGKKQDDDDFWDKAGTSVANNNATPPPEAAEAPDDDFKPAKKSGFSAFAELGVDDGDAAAEEEDFGGLMSIIKASTKGKKDKKDKKAGKKGAAEVSFADGPSPGEGSDGEAAAAKGDISAPKGPVQMSAEELADEEWGPVKEKGKKGKKKGKKGKAQEDDEEEEEKPCKSGSLQSTEGLTQFYSNLASDVAAAPEAPAPAAPVEAEKQDEDENEDGAGEDGGPKVLSKKEKEKLKKEREKAKKKAQAAAKKAAQGEDAADAASAPAPPAPEPESLEKEDEGEDEGEGGGAKADSKKKKKKRAKKDDEPAAATAAAGGKKKAGGISALRALMEEKKRIEEEARKREEEERQRIEEEERLAEEEAKRKEEEKQRRKEKEKAKREQAKKEGRLLTKKQKEEQRMAELRKQALLASGVQIEGLQQQHAGGQAPKKVVYGNRKKKGPTSVTDSGPATRETSPVREVKPAPSKPAVLPAAAPPAVEAEKSDDVKSDWDASSDEEKPAADVKDSWDASSDEEDAASKPPKAAPGTNGAAKAASKAAQVKPAAIAKAAPTKSSATASTAKAAPSKPAPAKANGAAESSSESEEESSDESSDDSDSDSDEDSSSGSESDGMTQTQRQAAQKKAEAAERKAKAHAAAVAAQSKDNLRSPICCILGHVDTGKTKLLDKIRQTNVQEGEAGGITQQIGATYFPVDAIKTKTAVLNKEGTQDYKIPGLLVIDTPGHESFTNLRSRGSSLCNIAILVVDIMHGLEPQTLESLRLLRDRKTPFIVALNKIDRMYGWEASPDNDFRSSLAMQTRSVQREFEDRYQKIVVAFAEQGLNAVLYYENKNFARNVSVVPTSAITGEGVPDMIMLLVNLTQQRMSDRLMYLSELECTVLEVKVIEGLGTTIDVVLSNGILHEGGRIVVCGLNGPIVTQIRALLTPQPLRELRIKSAYVHHKEIKAAMGVKIVAPDLEKAIAGSRLLVVGPDDEEEDLMEEVMSDLTTLLNSIDKSGRGVCVQASTLGSLEALLDFLKSSKIPVSGINIGPVHKKDVMRAATMLEKAKELACILCFDVTVDKDAERLAEEMGIRLFKADIIYHLFDAFTAYNAEITEAKRRDAAPQAVWPCRLKTIAAFCKRDPIILGVDILDGTLRVGTPICVVKTDSETGKKDIIDLGRVTSLEINHKPFEIVKKSQAGAGVAVKIEHAVYQSAKMFGRHFDDKDELYSHITRQSIDVLKTSFKTDVSNDEWLLIKALKPNMSAAAIDVAKLPAHTDTERDSSIDEDELQLQKLGYKQQLHRSWHFVESFAASFVALNFIGGVRAGIFLGLQAGGPAAVWSSYIISMIFMFITAAVMAEICSALPLSGSIYIWSAESAGPKYGRFFGFIVAWWSCTAWMTFSAGNCLTAANYIVSEMMVYNVSYPGGAGNDSIQWRALVWAVAEGCLIVSIAINYLPPRLYSAVFKFSIGLYMVDFLLCLIWLPIGVSKTYGFRSAKEVFTMTYNGTGAPPAWNWILSFLFTSGTMIGFDASGHIAEETKNASVVAARGILYSAIATGVLGFATTILFLFCTPDLDTLFALDAPQPFVQLYALSLGKGGSIFMTIIAAVGLILNTSVSVVAASRLVFAVSRDGVLPMSGWIGRVDSERQPRNAVTVMFVFGAAILCTILPSQVAFTSLTSAGGIPTTAAYGLIALLRLTLTPNDFKSSRFYLGKWRKPFYVAAVLFNGLVFATQISPFYFPVNAESFNFACVIFGSVTVFGILSWYFIPEEKWLRREHVLRALEVADEEPLQAGSSGVVAGSAAGVGAISRHRRDSINKDRDELDLE</sequence>
<dbReference type="InterPro" id="IPR009000">
    <property type="entry name" value="Transl_B-barrel_sf"/>
</dbReference>
<keyword evidence="15 19" id="KW-0472">Membrane</keyword>
<keyword evidence="10" id="KW-0547">Nucleotide-binding</keyword>
<feature type="compositionally biased region" description="Low complexity" evidence="18">
    <location>
        <begin position="612"/>
        <end position="629"/>
    </location>
</feature>
<evidence type="ECO:0000256" key="13">
    <source>
        <dbReference type="ARBA" id="ARBA00022989"/>
    </source>
</evidence>
<dbReference type="PRINTS" id="PR00315">
    <property type="entry name" value="ELONGATNFCT"/>
</dbReference>
<feature type="compositionally biased region" description="Low complexity" evidence="18">
    <location>
        <begin position="527"/>
        <end position="588"/>
    </location>
</feature>
<feature type="region of interest" description="Disordered" evidence="18">
    <location>
        <begin position="70"/>
        <end position="408"/>
    </location>
</feature>
<dbReference type="InterPro" id="IPR027417">
    <property type="entry name" value="P-loop_NTPase"/>
</dbReference>
<dbReference type="RefSeq" id="XP_024337400.1">
    <property type="nucleotide sequence ID" value="XM_024479416.1"/>
</dbReference>
<feature type="compositionally biased region" description="Acidic residues" evidence="18">
    <location>
        <begin position="215"/>
        <end position="226"/>
    </location>
</feature>
<keyword evidence="11" id="KW-0378">Hydrolase</keyword>
<keyword evidence="12" id="KW-0648">Protein biosynthesis</keyword>
<evidence type="ECO:0000256" key="6">
    <source>
        <dbReference type="ARBA" id="ARBA00022490"/>
    </source>
</evidence>
<dbReference type="Gene3D" id="2.40.30.10">
    <property type="entry name" value="Translation factors"/>
    <property type="match status" value="2"/>
</dbReference>
<dbReference type="Proteomes" id="UP000194127">
    <property type="component" value="Unassembled WGS sequence"/>
</dbReference>
<evidence type="ECO:0000256" key="7">
    <source>
        <dbReference type="ARBA" id="ARBA00022540"/>
    </source>
</evidence>
<dbReference type="SUPFAM" id="SSF50447">
    <property type="entry name" value="Translation proteins"/>
    <property type="match status" value="1"/>
</dbReference>
<evidence type="ECO:0000256" key="11">
    <source>
        <dbReference type="ARBA" id="ARBA00022801"/>
    </source>
</evidence>
<comment type="subcellular location">
    <subcellularLocation>
        <location evidence="2">Cytoplasm</location>
    </subcellularLocation>
    <subcellularLocation>
        <location evidence="1">Membrane</location>
        <topology evidence="1">Multi-pass membrane protein</topology>
    </subcellularLocation>
</comment>
<accession>A0A1X6MWJ6</accession>
<feature type="domain" description="Tr-type G" evidence="20">
    <location>
        <begin position="654"/>
        <end position="872"/>
    </location>
</feature>
<feature type="transmembrane region" description="Helical" evidence="19">
    <location>
        <begin position="1331"/>
        <end position="1361"/>
    </location>
</feature>
<gene>
    <name evidence="21" type="ORF">POSPLADRAFT_1048011</name>
</gene>
<dbReference type="Pfam" id="PF14578">
    <property type="entry name" value="GTP_EFTU_D4"/>
    <property type="match status" value="1"/>
</dbReference>
<dbReference type="GO" id="GO:0003743">
    <property type="term" value="F:translation initiation factor activity"/>
    <property type="evidence" value="ECO:0007669"/>
    <property type="project" value="UniProtKB-KW"/>
</dbReference>
<dbReference type="EC" id="3.6.5.3" evidence="4"/>
<dbReference type="GO" id="GO:0003924">
    <property type="term" value="F:GTPase activity"/>
    <property type="evidence" value="ECO:0007669"/>
    <property type="project" value="InterPro"/>
</dbReference>
<dbReference type="Pfam" id="PF00009">
    <property type="entry name" value="GTP_EFTU"/>
    <property type="match status" value="1"/>
</dbReference>
<feature type="transmembrane region" description="Helical" evidence="19">
    <location>
        <begin position="1451"/>
        <end position="1473"/>
    </location>
</feature>
<dbReference type="STRING" id="670580.A0A1X6MWJ6"/>
<evidence type="ECO:0000256" key="5">
    <source>
        <dbReference type="ARBA" id="ARBA00013824"/>
    </source>
</evidence>
<dbReference type="Gene3D" id="3.40.50.300">
    <property type="entry name" value="P-loop containing nucleotide triphosphate hydrolases"/>
    <property type="match status" value="1"/>
</dbReference>
<feature type="transmembrane region" description="Helical" evidence="19">
    <location>
        <begin position="1589"/>
        <end position="1615"/>
    </location>
</feature>
<feature type="compositionally biased region" description="Basic residues" evidence="18">
    <location>
        <begin position="84"/>
        <end position="97"/>
    </location>
</feature>
<feature type="transmembrane region" description="Helical" evidence="19">
    <location>
        <begin position="1421"/>
        <end position="1444"/>
    </location>
</feature>
<dbReference type="GO" id="GO:0005739">
    <property type="term" value="C:mitochondrion"/>
    <property type="evidence" value="ECO:0007669"/>
    <property type="project" value="TreeGrafter"/>
</dbReference>
<keyword evidence="9" id="KW-0479">Metal-binding</keyword>
<evidence type="ECO:0000256" key="2">
    <source>
        <dbReference type="ARBA" id="ARBA00004496"/>
    </source>
</evidence>
<feature type="compositionally biased region" description="Acidic residues" evidence="18">
    <location>
        <begin position="284"/>
        <end position="294"/>
    </location>
</feature>
<comment type="similarity">
    <text evidence="3">Belongs to the TRAFAC class translation factor GTPase superfamily. Classic translation factor GTPase family. IF-2 subfamily.</text>
</comment>
<keyword evidence="8 19" id="KW-0812">Transmembrane</keyword>
<dbReference type="InterPro" id="IPR002293">
    <property type="entry name" value="AA/rel_permease1"/>
</dbReference>
<feature type="transmembrane region" description="Helical" evidence="19">
    <location>
        <begin position="1373"/>
        <end position="1401"/>
    </location>
</feature>
<feature type="compositionally biased region" description="Polar residues" evidence="18">
    <location>
        <begin position="179"/>
        <end position="195"/>
    </location>
</feature>
<dbReference type="InterPro" id="IPR015760">
    <property type="entry name" value="TIF_IF2"/>
</dbReference>
<evidence type="ECO:0000256" key="18">
    <source>
        <dbReference type="SAM" id="MobiDB-lite"/>
    </source>
</evidence>
<dbReference type="NCBIfam" id="NF003078">
    <property type="entry name" value="PRK04004.1"/>
    <property type="match status" value="1"/>
</dbReference>
<keyword evidence="22" id="KW-1185">Reference proteome</keyword>
<dbReference type="Pfam" id="PF11987">
    <property type="entry name" value="IF-2"/>
    <property type="match status" value="1"/>
</dbReference>
<dbReference type="InterPro" id="IPR005225">
    <property type="entry name" value="Small_GTP-bd"/>
</dbReference>
<evidence type="ECO:0000256" key="4">
    <source>
        <dbReference type="ARBA" id="ARBA00011986"/>
    </source>
</evidence>
<dbReference type="GeneID" id="36324366"/>
<evidence type="ECO:0000313" key="21">
    <source>
        <dbReference type="EMBL" id="OSX60606.1"/>
    </source>
</evidence>
<evidence type="ECO:0000256" key="1">
    <source>
        <dbReference type="ARBA" id="ARBA00004141"/>
    </source>
</evidence>
<evidence type="ECO:0000256" key="17">
    <source>
        <dbReference type="ARBA" id="ARBA00048107"/>
    </source>
</evidence>
<feature type="compositionally biased region" description="Basic and acidic residues" evidence="18">
    <location>
        <begin position="338"/>
        <end position="408"/>
    </location>
</feature>
<feature type="compositionally biased region" description="Polar residues" evidence="18">
    <location>
        <begin position="451"/>
        <end position="463"/>
    </location>
</feature>
<dbReference type="Gene3D" id="1.20.1740.10">
    <property type="entry name" value="Amino acid/polyamine transporter I"/>
    <property type="match status" value="1"/>
</dbReference>
<dbReference type="CDD" id="cd01887">
    <property type="entry name" value="IF2_eIF5B"/>
    <property type="match status" value="1"/>
</dbReference>
<feature type="compositionally biased region" description="Basic residues" evidence="18">
    <location>
        <begin position="151"/>
        <end position="162"/>
    </location>
</feature>
<organism evidence="21 22">
    <name type="scientific">Postia placenta MAD-698-R-SB12</name>
    <dbReference type="NCBI Taxonomy" id="670580"/>
    <lineage>
        <taxon>Eukaryota</taxon>
        <taxon>Fungi</taxon>
        <taxon>Dikarya</taxon>
        <taxon>Basidiomycota</taxon>
        <taxon>Agaricomycotina</taxon>
        <taxon>Agaricomycetes</taxon>
        <taxon>Polyporales</taxon>
        <taxon>Adustoporiaceae</taxon>
        <taxon>Rhodonia</taxon>
    </lineage>
</organism>
<dbReference type="SUPFAM" id="SSF52540">
    <property type="entry name" value="P-loop containing nucleoside triphosphate hydrolases"/>
    <property type="match status" value="1"/>
</dbReference>
<feature type="region of interest" description="Disordered" evidence="18">
    <location>
        <begin position="426"/>
        <end position="636"/>
    </location>
</feature>
<feature type="transmembrane region" description="Helical" evidence="19">
    <location>
        <begin position="1734"/>
        <end position="1756"/>
    </location>
</feature>
<feature type="transmembrane region" description="Helical" evidence="19">
    <location>
        <begin position="1641"/>
        <end position="1663"/>
    </location>
</feature>
<protein>
    <recommendedName>
        <fullName evidence="5">Eukaryotic translation initiation factor 5B</fullName>
        <ecNumber evidence="4">3.6.5.3</ecNumber>
    </recommendedName>
    <alternativeName>
        <fullName evidence="16">Translation initiation factor IF-2</fullName>
    </alternativeName>
</protein>
<dbReference type="OrthoDB" id="10054429at2759"/>
<dbReference type="InterPro" id="IPR023115">
    <property type="entry name" value="TIF_IF2_dom3"/>
</dbReference>
<proteinExistence type="inferred from homology"/>
<feature type="compositionally biased region" description="Basic and acidic residues" evidence="18">
    <location>
        <begin position="488"/>
        <end position="516"/>
    </location>
</feature>
<dbReference type="GO" id="GO:0022857">
    <property type="term" value="F:transmembrane transporter activity"/>
    <property type="evidence" value="ECO:0007669"/>
    <property type="project" value="InterPro"/>
</dbReference>
<comment type="catalytic activity">
    <reaction evidence="17">
        <text>GTP + H2O = GDP + phosphate + H(+)</text>
        <dbReference type="Rhea" id="RHEA:19669"/>
        <dbReference type="ChEBI" id="CHEBI:15377"/>
        <dbReference type="ChEBI" id="CHEBI:15378"/>
        <dbReference type="ChEBI" id="CHEBI:37565"/>
        <dbReference type="ChEBI" id="CHEBI:43474"/>
        <dbReference type="ChEBI" id="CHEBI:58189"/>
        <dbReference type="EC" id="3.6.5.3"/>
    </reaction>
</comment>
<dbReference type="FunFam" id="3.40.50.300:FF:000112">
    <property type="entry name" value="Eukaryotic translation initiation factor 5B"/>
    <property type="match status" value="1"/>
</dbReference>
<evidence type="ECO:0000256" key="19">
    <source>
        <dbReference type="SAM" id="Phobius"/>
    </source>
</evidence>
<feature type="compositionally biased region" description="Low complexity" evidence="18">
    <location>
        <begin position="471"/>
        <end position="487"/>
    </location>
</feature>
<feature type="transmembrane region" description="Helical" evidence="19">
    <location>
        <begin position="1538"/>
        <end position="1558"/>
    </location>
</feature>
<dbReference type="FunFam" id="2.40.30.10:FF:000013">
    <property type="entry name" value="eukaryotic translation initiation factor 5B"/>
    <property type="match status" value="1"/>
</dbReference>
<feature type="region of interest" description="Disordered" evidence="18">
    <location>
        <begin position="1"/>
        <end position="50"/>
    </location>
</feature>
<dbReference type="GO" id="GO:0016020">
    <property type="term" value="C:membrane"/>
    <property type="evidence" value="ECO:0007669"/>
    <property type="project" value="UniProtKB-SubCell"/>
</dbReference>
<keyword evidence="13 19" id="KW-1133">Transmembrane helix</keyword>
<evidence type="ECO:0000256" key="16">
    <source>
        <dbReference type="ARBA" id="ARBA00032478"/>
    </source>
</evidence>
<feature type="compositionally biased region" description="Low complexity" evidence="18">
    <location>
        <begin position="21"/>
        <end position="31"/>
    </location>
</feature>
<keyword evidence="7" id="KW-0396">Initiation factor</keyword>
<evidence type="ECO:0000256" key="8">
    <source>
        <dbReference type="ARBA" id="ARBA00022692"/>
    </source>
</evidence>
<dbReference type="FunFam" id="3.40.50.10050:FF:000002">
    <property type="entry name" value="Eukaryotic translation initiation factor 5B"/>
    <property type="match status" value="1"/>
</dbReference>
<dbReference type="PROSITE" id="PS51722">
    <property type="entry name" value="G_TR_2"/>
    <property type="match status" value="1"/>
</dbReference>
<feature type="compositionally biased region" description="Basic residues" evidence="18">
    <location>
        <begin position="1"/>
        <end position="11"/>
    </location>
</feature>
<evidence type="ECO:0000259" key="20">
    <source>
        <dbReference type="PROSITE" id="PS51722"/>
    </source>
</evidence>
<dbReference type="PANTHER" id="PTHR43381:SF4">
    <property type="entry name" value="EUKARYOTIC TRANSLATION INITIATION FACTOR 5B"/>
    <property type="match status" value="1"/>
</dbReference>
<feature type="transmembrane region" description="Helical" evidence="19">
    <location>
        <begin position="1707"/>
        <end position="1728"/>
    </location>
</feature>
<reference evidence="21 22" key="1">
    <citation type="submission" date="2017-04" db="EMBL/GenBank/DDBJ databases">
        <title>Genome Sequence of the Model Brown-Rot Fungus Postia placenta SB12.</title>
        <authorList>
            <consortium name="DOE Joint Genome Institute"/>
            <person name="Gaskell J."/>
            <person name="Kersten P."/>
            <person name="Larrondo L.F."/>
            <person name="Canessa P."/>
            <person name="Martinez D."/>
            <person name="Hibbett D."/>
            <person name="Schmoll M."/>
            <person name="Kubicek C.P."/>
            <person name="Martinez A.T."/>
            <person name="Yadav J."/>
            <person name="Master E."/>
            <person name="Magnuson J.K."/>
            <person name="James T."/>
            <person name="Yaver D."/>
            <person name="Berka R."/>
            <person name="Labutti K."/>
            <person name="Lipzen A."/>
            <person name="Aerts A."/>
            <person name="Barry K."/>
            <person name="Henrissat B."/>
            <person name="Blanchette R."/>
            <person name="Grigoriev I."/>
            <person name="Cullen D."/>
        </authorList>
    </citation>
    <scope>NUCLEOTIDE SEQUENCE [LARGE SCALE GENOMIC DNA]</scope>
    <source>
        <strain evidence="21 22">MAD-698-R-SB12</strain>
    </source>
</reference>
<feature type="compositionally biased region" description="Low complexity" evidence="18">
    <location>
        <begin position="254"/>
        <end position="272"/>
    </location>
</feature>
<dbReference type="InterPro" id="IPR029459">
    <property type="entry name" value="EFTU-type"/>
</dbReference>
<keyword evidence="14" id="KW-0342">GTP-binding</keyword>
<feature type="transmembrane region" description="Helical" evidence="19">
    <location>
        <begin position="1669"/>
        <end position="1686"/>
    </location>
</feature>
<dbReference type="Pfam" id="PF13520">
    <property type="entry name" value="AA_permease_2"/>
    <property type="match status" value="1"/>
</dbReference>
<dbReference type="Gene3D" id="3.40.50.10050">
    <property type="entry name" value="Translation initiation factor IF- 2, domain 3"/>
    <property type="match status" value="1"/>
</dbReference>
<dbReference type="EMBL" id="KZ110600">
    <property type="protein sequence ID" value="OSX60606.1"/>
    <property type="molecule type" value="Genomic_DNA"/>
</dbReference>
<feature type="transmembrane region" description="Helical" evidence="19">
    <location>
        <begin position="1298"/>
        <end position="1319"/>
    </location>
</feature>
<feature type="compositionally biased region" description="Basic and acidic residues" evidence="18">
    <location>
        <begin position="235"/>
        <end position="248"/>
    </location>
</feature>
<keyword evidence="6" id="KW-0963">Cytoplasm</keyword>
<dbReference type="InterPro" id="IPR000795">
    <property type="entry name" value="T_Tr_GTP-bd_dom"/>
</dbReference>
<dbReference type="CDD" id="cd03703">
    <property type="entry name" value="aeIF5B_II"/>
    <property type="match status" value="1"/>
</dbReference>
<evidence type="ECO:0000256" key="12">
    <source>
        <dbReference type="ARBA" id="ARBA00022917"/>
    </source>
</evidence>
<feature type="compositionally biased region" description="Acidic residues" evidence="18">
    <location>
        <begin position="589"/>
        <end position="611"/>
    </location>
</feature>
<dbReference type="GO" id="GO:0005525">
    <property type="term" value="F:GTP binding"/>
    <property type="evidence" value="ECO:0007669"/>
    <property type="project" value="UniProtKB-KW"/>
</dbReference>
<dbReference type="NCBIfam" id="TIGR00231">
    <property type="entry name" value="small_GTP"/>
    <property type="match status" value="1"/>
</dbReference>
<dbReference type="PANTHER" id="PTHR43381">
    <property type="entry name" value="TRANSLATION INITIATION FACTOR IF-2-RELATED"/>
    <property type="match status" value="1"/>
</dbReference>
<evidence type="ECO:0000256" key="9">
    <source>
        <dbReference type="ARBA" id="ARBA00022723"/>
    </source>
</evidence>
<dbReference type="SUPFAM" id="SSF52156">
    <property type="entry name" value="Initiation factor IF2/eIF5b, domain 3"/>
    <property type="match status" value="1"/>
</dbReference>